<dbReference type="Gene3D" id="3.10.100.10">
    <property type="entry name" value="Mannose-Binding Protein A, subunit A"/>
    <property type="match status" value="1"/>
</dbReference>
<evidence type="ECO:0000313" key="3">
    <source>
        <dbReference type="Proteomes" id="UP000270296"/>
    </source>
</evidence>
<dbReference type="Proteomes" id="UP000270296">
    <property type="component" value="Unassembled WGS sequence"/>
</dbReference>
<evidence type="ECO:0000313" key="2">
    <source>
        <dbReference type="EMBL" id="VDP53178.1"/>
    </source>
</evidence>
<reference evidence="2 3" key="2">
    <citation type="submission" date="2018-11" db="EMBL/GenBank/DDBJ databases">
        <authorList>
            <consortium name="Pathogen Informatics"/>
        </authorList>
    </citation>
    <scope>NUCLEOTIDE SEQUENCE [LARGE SCALE GENOMIC DNA]</scope>
</reference>
<evidence type="ECO:0000256" key="1">
    <source>
        <dbReference type="SAM" id="SignalP"/>
    </source>
</evidence>
<dbReference type="EMBL" id="UZAM01019640">
    <property type="protein sequence ID" value="VDP53178.1"/>
    <property type="molecule type" value="Genomic_DNA"/>
</dbReference>
<gene>
    <name evidence="2" type="ORF">SBAD_LOCUS12975</name>
</gene>
<dbReference type="InterPro" id="IPR016186">
    <property type="entry name" value="C-type_lectin-like/link_sf"/>
</dbReference>
<keyword evidence="1" id="KW-0732">Signal</keyword>
<protein>
    <submittedName>
        <fullName evidence="4">C-type lectin domain-containing protein</fullName>
    </submittedName>
</protein>
<name>A0A183JAS7_9BILA</name>
<dbReference type="SUPFAM" id="SSF56436">
    <property type="entry name" value="C-type lectin-like"/>
    <property type="match status" value="1"/>
</dbReference>
<reference evidence="4" key="1">
    <citation type="submission" date="2016-06" db="UniProtKB">
        <authorList>
            <consortium name="WormBaseParasite"/>
        </authorList>
    </citation>
    <scope>IDENTIFICATION</scope>
</reference>
<dbReference type="InterPro" id="IPR016187">
    <property type="entry name" value="CTDL_fold"/>
</dbReference>
<feature type="signal peptide" evidence="1">
    <location>
        <begin position="1"/>
        <end position="21"/>
    </location>
</feature>
<dbReference type="AlphaFoldDB" id="A0A183JAS7"/>
<evidence type="ECO:0000313" key="4">
    <source>
        <dbReference type="WBParaSite" id="SBAD_0001339001-mRNA-1"/>
    </source>
</evidence>
<feature type="chain" id="PRO_5043140481" evidence="1">
    <location>
        <begin position="22"/>
        <end position="75"/>
    </location>
</feature>
<dbReference type="OrthoDB" id="6133475at2759"/>
<proteinExistence type="predicted"/>
<sequence length="75" mass="8673">MRCWMYVCILILNCLVGITLAQVCCPEGWFGYGKKCYRQFVEKKTFRKAYLDCIEESGSLFVPEDDVEWVSIGCS</sequence>
<organism evidence="4">
    <name type="scientific">Soboliphyme baturini</name>
    <dbReference type="NCBI Taxonomy" id="241478"/>
    <lineage>
        <taxon>Eukaryota</taxon>
        <taxon>Metazoa</taxon>
        <taxon>Ecdysozoa</taxon>
        <taxon>Nematoda</taxon>
        <taxon>Enoplea</taxon>
        <taxon>Dorylaimia</taxon>
        <taxon>Dioctophymatida</taxon>
        <taxon>Dioctophymatoidea</taxon>
        <taxon>Soboliphymatidae</taxon>
        <taxon>Soboliphyme</taxon>
    </lineage>
</organism>
<dbReference type="WBParaSite" id="SBAD_0001339001-mRNA-1">
    <property type="protein sequence ID" value="SBAD_0001339001-mRNA-1"/>
    <property type="gene ID" value="SBAD_0001339001"/>
</dbReference>
<keyword evidence="3" id="KW-1185">Reference proteome</keyword>
<accession>A0A183JAS7</accession>